<keyword evidence="3" id="KW-0804">Transcription</keyword>
<dbReference type="InterPro" id="IPR009057">
    <property type="entry name" value="Homeodomain-like_sf"/>
</dbReference>
<dbReference type="PANTHER" id="PTHR47506:SF1">
    <property type="entry name" value="HTH-TYPE TRANSCRIPTIONAL REGULATOR YJDC"/>
    <property type="match status" value="1"/>
</dbReference>
<dbReference type="InterPro" id="IPR001647">
    <property type="entry name" value="HTH_TetR"/>
</dbReference>
<dbReference type="SUPFAM" id="SSF48498">
    <property type="entry name" value="Tetracyclin repressor-like, C-terminal domain"/>
    <property type="match status" value="1"/>
</dbReference>
<sequence>MDIVKAPKRHTLAPAKQRILETSNRLFYDEGIRAVGIDRLIAASTVTKATFYKHYGSKDRLIVEYVAYRHLLIAEELEELARTTDDPLELLRGIAEVQARYVTAPGFRGCPFLNAAAEYTEPAHPVRRAVQNHREWFHAILETLLRQIGHPLPGDAADDLMLARDGAMSGGYAGDSIAASAALTRMYQRTVEAALPRVAA</sequence>
<evidence type="ECO:0000256" key="3">
    <source>
        <dbReference type="ARBA" id="ARBA00023163"/>
    </source>
</evidence>
<dbReference type="InterPro" id="IPR036271">
    <property type="entry name" value="Tet_transcr_reg_TetR-rel_C_sf"/>
</dbReference>
<dbReference type="Pfam" id="PF00440">
    <property type="entry name" value="TetR_N"/>
    <property type="match status" value="1"/>
</dbReference>
<keyword evidence="7" id="KW-1185">Reference proteome</keyword>
<evidence type="ECO:0000256" key="1">
    <source>
        <dbReference type="ARBA" id="ARBA00023015"/>
    </source>
</evidence>
<name>A0A387BE88_9MICO</name>
<evidence type="ECO:0000256" key="4">
    <source>
        <dbReference type="PROSITE-ProRule" id="PRU00335"/>
    </source>
</evidence>
<keyword evidence="2 4" id="KW-0238">DNA-binding</keyword>
<keyword evidence="1" id="KW-0805">Transcription regulation</keyword>
<evidence type="ECO:0000313" key="6">
    <source>
        <dbReference type="EMBL" id="AYF99366.1"/>
    </source>
</evidence>
<gene>
    <name evidence="6" type="ORF">D7I47_00205</name>
</gene>
<feature type="DNA-binding region" description="H-T-H motif" evidence="4">
    <location>
        <begin position="36"/>
        <end position="55"/>
    </location>
</feature>
<organism evidence="6 7">
    <name type="scientific">Protaetiibacter intestinalis</name>
    <dbReference type="NCBI Taxonomy" id="2419774"/>
    <lineage>
        <taxon>Bacteria</taxon>
        <taxon>Bacillati</taxon>
        <taxon>Actinomycetota</taxon>
        <taxon>Actinomycetes</taxon>
        <taxon>Micrococcales</taxon>
        <taxon>Microbacteriaceae</taxon>
        <taxon>Protaetiibacter</taxon>
    </lineage>
</organism>
<dbReference type="OrthoDB" id="4214267at2"/>
<evidence type="ECO:0000313" key="7">
    <source>
        <dbReference type="Proteomes" id="UP000278886"/>
    </source>
</evidence>
<dbReference type="Pfam" id="PF16925">
    <property type="entry name" value="TetR_C_13"/>
    <property type="match status" value="1"/>
</dbReference>
<dbReference type="EMBL" id="CP032630">
    <property type="protein sequence ID" value="AYF99366.1"/>
    <property type="molecule type" value="Genomic_DNA"/>
</dbReference>
<dbReference type="InterPro" id="IPR011075">
    <property type="entry name" value="TetR_C"/>
</dbReference>
<dbReference type="GO" id="GO:0003677">
    <property type="term" value="F:DNA binding"/>
    <property type="evidence" value="ECO:0007669"/>
    <property type="project" value="UniProtKB-UniRule"/>
</dbReference>
<protein>
    <submittedName>
        <fullName evidence="6">TetR/AcrR family transcriptional regulator</fullName>
    </submittedName>
</protein>
<dbReference type="KEGG" id="lyd:D7I47_00205"/>
<dbReference type="PANTHER" id="PTHR47506">
    <property type="entry name" value="TRANSCRIPTIONAL REGULATORY PROTEIN"/>
    <property type="match status" value="1"/>
</dbReference>
<evidence type="ECO:0000259" key="5">
    <source>
        <dbReference type="PROSITE" id="PS50977"/>
    </source>
</evidence>
<dbReference type="Proteomes" id="UP000278886">
    <property type="component" value="Chromosome"/>
</dbReference>
<proteinExistence type="predicted"/>
<dbReference type="Gene3D" id="1.10.357.10">
    <property type="entry name" value="Tetracycline Repressor, domain 2"/>
    <property type="match status" value="1"/>
</dbReference>
<evidence type="ECO:0000256" key="2">
    <source>
        <dbReference type="ARBA" id="ARBA00023125"/>
    </source>
</evidence>
<dbReference type="PROSITE" id="PS50977">
    <property type="entry name" value="HTH_TETR_2"/>
    <property type="match status" value="1"/>
</dbReference>
<dbReference type="PRINTS" id="PR00455">
    <property type="entry name" value="HTHTETR"/>
</dbReference>
<dbReference type="AlphaFoldDB" id="A0A387BE88"/>
<feature type="domain" description="HTH tetR-type" evidence="5">
    <location>
        <begin position="13"/>
        <end position="73"/>
    </location>
</feature>
<accession>A0A387BE88</accession>
<reference evidence="7" key="1">
    <citation type="submission" date="2018-09" db="EMBL/GenBank/DDBJ databases">
        <title>Genome sequencing of strain 2DFWR-13.</title>
        <authorList>
            <person name="Heo J."/>
            <person name="Kim S.-J."/>
            <person name="Kwon S.-W."/>
        </authorList>
    </citation>
    <scope>NUCLEOTIDE SEQUENCE [LARGE SCALE GENOMIC DNA]</scope>
    <source>
        <strain evidence="7">2DFWR-13</strain>
    </source>
</reference>
<dbReference type="SUPFAM" id="SSF46689">
    <property type="entry name" value="Homeodomain-like"/>
    <property type="match status" value="1"/>
</dbReference>